<evidence type="ECO:0000313" key="8">
    <source>
        <dbReference type="Proteomes" id="UP001549749"/>
    </source>
</evidence>
<keyword evidence="4" id="KW-0804">Transcription</keyword>
<dbReference type="InterPro" id="IPR039425">
    <property type="entry name" value="RNA_pol_sigma-70-like"/>
</dbReference>
<reference evidence="7 8" key="1">
    <citation type="submission" date="2024-06" db="EMBL/GenBank/DDBJ databases">
        <title>Chitinophaga defluvii sp. nov., isolated from municipal sewage.</title>
        <authorList>
            <person name="Zhang L."/>
        </authorList>
    </citation>
    <scope>NUCLEOTIDE SEQUENCE [LARGE SCALE GENOMIC DNA]</scope>
    <source>
        <strain evidence="7 8">H8</strain>
    </source>
</reference>
<evidence type="ECO:0000256" key="1">
    <source>
        <dbReference type="ARBA" id="ARBA00010641"/>
    </source>
</evidence>
<dbReference type="InterPro" id="IPR013324">
    <property type="entry name" value="RNA_pol_sigma_r3/r4-like"/>
</dbReference>
<protein>
    <submittedName>
        <fullName evidence="7">RNA polymerase sigma factor</fullName>
    </submittedName>
</protein>
<accession>A0ABV2T4P7</accession>
<sequence>MTEKSLQYSNDVDHWAKMLEGDHDAFNILYERYFPMLFRYALRFTTNRSIIKDLLQDLFTALFLKGRELPPVHNPRSYLLVATRRKVIKKIQQEAKISTEAIREQEYDFRLELSADNAIINKQSWEQQRYLLEQTLSLLTRRQKEAIYLRFYEEMSYDEIAEVMSLKEVKYARTLVYRALTEMREQLRKKNGQHGLMIS</sequence>
<dbReference type="Pfam" id="PF04542">
    <property type="entry name" value="Sigma70_r2"/>
    <property type="match status" value="1"/>
</dbReference>
<feature type="domain" description="RNA polymerase sigma-70 region 2" evidence="5">
    <location>
        <begin position="29"/>
        <end position="95"/>
    </location>
</feature>
<evidence type="ECO:0000256" key="3">
    <source>
        <dbReference type="ARBA" id="ARBA00023082"/>
    </source>
</evidence>
<evidence type="ECO:0000259" key="6">
    <source>
        <dbReference type="Pfam" id="PF08281"/>
    </source>
</evidence>
<dbReference type="RefSeq" id="WP_354660647.1">
    <property type="nucleotide sequence ID" value="NZ_JBEXAC010000001.1"/>
</dbReference>
<dbReference type="InterPro" id="IPR036388">
    <property type="entry name" value="WH-like_DNA-bd_sf"/>
</dbReference>
<dbReference type="NCBIfam" id="TIGR02937">
    <property type="entry name" value="sigma70-ECF"/>
    <property type="match status" value="1"/>
</dbReference>
<dbReference type="InterPro" id="IPR013325">
    <property type="entry name" value="RNA_pol_sigma_r2"/>
</dbReference>
<keyword evidence="3" id="KW-0731">Sigma factor</keyword>
<dbReference type="Gene3D" id="1.10.1740.10">
    <property type="match status" value="1"/>
</dbReference>
<dbReference type="EMBL" id="JBEXAC010000001">
    <property type="protein sequence ID" value="MET6998012.1"/>
    <property type="molecule type" value="Genomic_DNA"/>
</dbReference>
<evidence type="ECO:0000313" key="7">
    <source>
        <dbReference type="EMBL" id="MET6998012.1"/>
    </source>
</evidence>
<dbReference type="SUPFAM" id="SSF88659">
    <property type="entry name" value="Sigma3 and sigma4 domains of RNA polymerase sigma factors"/>
    <property type="match status" value="1"/>
</dbReference>
<comment type="caution">
    <text evidence="7">The sequence shown here is derived from an EMBL/GenBank/DDBJ whole genome shotgun (WGS) entry which is preliminary data.</text>
</comment>
<dbReference type="Proteomes" id="UP001549749">
    <property type="component" value="Unassembled WGS sequence"/>
</dbReference>
<evidence type="ECO:0000256" key="2">
    <source>
        <dbReference type="ARBA" id="ARBA00023015"/>
    </source>
</evidence>
<proteinExistence type="inferred from homology"/>
<dbReference type="Gene3D" id="1.10.10.10">
    <property type="entry name" value="Winged helix-like DNA-binding domain superfamily/Winged helix DNA-binding domain"/>
    <property type="match status" value="1"/>
</dbReference>
<gene>
    <name evidence="7" type="ORF">ABR189_11555</name>
</gene>
<name>A0ABV2T4P7_9BACT</name>
<organism evidence="7 8">
    <name type="scientific">Chitinophaga defluvii</name>
    <dbReference type="NCBI Taxonomy" id="3163343"/>
    <lineage>
        <taxon>Bacteria</taxon>
        <taxon>Pseudomonadati</taxon>
        <taxon>Bacteroidota</taxon>
        <taxon>Chitinophagia</taxon>
        <taxon>Chitinophagales</taxon>
        <taxon>Chitinophagaceae</taxon>
        <taxon>Chitinophaga</taxon>
    </lineage>
</organism>
<dbReference type="InterPro" id="IPR013249">
    <property type="entry name" value="RNA_pol_sigma70_r4_t2"/>
</dbReference>
<dbReference type="PANTHER" id="PTHR43133">
    <property type="entry name" value="RNA POLYMERASE ECF-TYPE SIGMA FACTO"/>
    <property type="match status" value="1"/>
</dbReference>
<evidence type="ECO:0000256" key="4">
    <source>
        <dbReference type="ARBA" id="ARBA00023163"/>
    </source>
</evidence>
<dbReference type="InterPro" id="IPR014284">
    <property type="entry name" value="RNA_pol_sigma-70_dom"/>
</dbReference>
<comment type="similarity">
    <text evidence="1">Belongs to the sigma-70 factor family. ECF subfamily.</text>
</comment>
<dbReference type="InterPro" id="IPR007627">
    <property type="entry name" value="RNA_pol_sigma70_r2"/>
</dbReference>
<feature type="domain" description="RNA polymerase sigma factor 70 region 4 type 2" evidence="6">
    <location>
        <begin position="131"/>
        <end position="179"/>
    </location>
</feature>
<dbReference type="CDD" id="cd06171">
    <property type="entry name" value="Sigma70_r4"/>
    <property type="match status" value="1"/>
</dbReference>
<dbReference type="Pfam" id="PF08281">
    <property type="entry name" value="Sigma70_r4_2"/>
    <property type="match status" value="1"/>
</dbReference>
<keyword evidence="8" id="KW-1185">Reference proteome</keyword>
<evidence type="ECO:0000259" key="5">
    <source>
        <dbReference type="Pfam" id="PF04542"/>
    </source>
</evidence>
<dbReference type="PANTHER" id="PTHR43133:SF46">
    <property type="entry name" value="RNA POLYMERASE SIGMA-70 FACTOR ECF SUBFAMILY"/>
    <property type="match status" value="1"/>
</dbReference>
<dbReference type="SUPFAM" id="SSF88946">
    <property type="entry name" value="Sigma2 domain of RNA polymerase sigma factors"/>
    <property type="match status" value="1"/>
</dbReference>
<keyword evidence="2" id="KW-0805">Transcription regulation</keyword>